<comment type="caution">
    <text evidence="3">The sequence shown here is derived from an EMBL/GenBank/DDBJ whole genome shotgun (WGS) entry which is preliminary data.</text>
</comment>
<sequence length="190" mass="21322">MRIDCKDLDCPKPVVETKKALENLNNGESLEIILNSTISKNNVLKFLNSLNLNPTFKEHQDEIIICVEKKEIDLNQANPNEYSVLFLKTDKVGCGELGENLFVGFLDTLKNIKNIPDKIICVNESVLVNTDENHKAHKAMKELENLGVEIISCGACLEFFRKTKELKIGSIGNAYEIVNELFGKAKIITL</sequence>
<dbReference type="InterPro" id="IPR036868">
    <property type="entry name" value="TusA-like_sf"/>
</dbReference>
<organism evidence="3 4">
    <name type="scientific">Campylobacter taeniopygiae</name>
    <dbReference type="NCBI Taxonomy" id="2510188"/>
    <lineage>
        <taxon>Bacteria</taxon>
        <taxon>Pseudomonadati</taxon>
        <taxon>Campylobacterota</taxon>
        <taxon>Epsilonproteobacteria</taxon>
        <taxon>Campylobacterales</taxon>
        <taxon>Campylobacteraceae</taxon>
        <taxon>Campylobacter</taxon>
    </lineage>
</organism>
<reference evidence="3 4" key="1">
    <citation type="submission" date="2018-05" db="EMBL/GenBank/DDBJ databases">
        <title>Novel Campyloabacter and Helicobacter Species and Strains.</title>
        <authorList>
            <person name="Mannion A.J."/>
            <person name="Shen Z."/>
            <person name="Fox J.G."/>
        </authorList>
    </citation>
    <scope>NUCLEOTIDE SEQUENCE [LARGE SCALE GENOMIC DNA]</scope>
    <source>
        <strain evidence="4">MIT10-5678</strain>
    </source>
</reference>
<evidence type="ECO:0000256" key="1">
    <source>
        <dbReference type="ARBA" id="ARBA00008984"/>
    </source>
</evidence>
<feature type="domain" description="UPF0033" evidence="2">
    <location>
        <begin position="2"/>
        <end position="69"/>
    </location>
</feature>
<dbReference type="NCBIfam" id="TIGR03527">
    <property type="entry name" value="selenium_YedF"/>
    <property type="match status" value="1"/>
</dbReference>
<name>A0ABY2TP93_9BACT</name>
<dbReference type="EMBL" id="NXLY01000001">
    <property type="protein sequence ID" value="TKX34704.1"/>
    <property type="molecule type" value="Genomic_DNA"/>
</dbReference>
<dbReference type="InterPro" id="IPR027396">
    <property type="entry name" value="DsrEFH-like"/>
</dbReference>
<dbReference type="SUPFAM" id="SSF64307">
    <property type="entry name" value="SirA-like"/>
    <property type="match status" value="1"/>
</dbReference>
<dbReference type="RefSeq" id="WP_137623056.1">
    <property type="nucleotide sequence ID" value="NZ_NXLY01000001.1"/>
</dbReference>
<accession>A0ABY2TP93</accession>
<dbReference type="Gene3D" id="3.30.110.40">
    <property type="entry name" value="TusA-like domain"/>
    <property type="match status" value="1"/>
</dbReference>
<protein>
    <submittedName>
        <fullName evidence="3">Sulfurtransferase-like selenium metabolism protein YedF</fullName>
    </submittedName>
</protein>
<comment type="similarity">
    <text evidence="1">Belongs to the sulfur carrier protein TusA family.</text>
</comment>
<evidence type="ECO:0000259" key="2">
    <source>
        <dbReference type="Pfam" id="PF01206"/>
    </source>
</evidence>
<dbReference type="SUPFAM" id="SSF75169">
    <property type="entry name" value="DsrEFH-like"/>
    <property type="match status" value="1"/>
</dbReference>
<dbReference type="PANTHER" id="PTHR33279">
    <property type="entry name" value="SULFUR CARRIER PROTEIN YEDF-RELATED"/>
    <property type="match status" value="1"/>
</dbReference>
<dbReference type="InterPro" id="IPR019870">
    <property type="entry name" value="Se_metab_YedF"/>
</dbReference>
<keyword evidence="4" id="KW-1185">Reference proteome</keyword>
<gene>
    <name evidence="3" type="primary">yedF</name>
    <name evidence="3" type="ORF">CQA75_00185</name>
</gene>
<dbReference type="Pfam" id="PF01206">
    <property type="entry name" value="TusA"/>
    <property type="match status" value="1"/>
</dbReference>
<evidence type="ECO:0000313" key="3">
    <source>
        <dbReference type="EMBL" id="TKX34704.1"/>
    </source>
</evidence>
<dbReference type="PANTHER" id="PTHR33279:SF6">
    <property type="entry name" value="SULFUR CARRIER PROTEIN YEDF-RELATED"/>
    <property type="match status" value="1"/>
</dbReference>
<dbReference type="InterPro" id="IPR001455">
    <property type="entry name" value="TusA-like"/>
</dbReference>
<evidence type="ECO:0000313" key="4">
    <source>
        <dbReference type="Proteomes" id="UP000309584"/>
    </source>
</evidence>
<proteinExistence type="inferred from homology"/>
<dbReference type="Proteomes" id="UP000309584">
    <property type="component" value="Unassembled WGS sequence"/>
</dbReference>